<proteinExistence type="predicted"/>
<protein>
    <submittedName>
        <fullName evidence="3">Putative regulatory protein, FmdB family</fullName>
    </submittedName>
</protein>
<reference evidence="3 4" key="1">
    <citation type="submission" date="2016-10" db="EMBL/GenBank/DDBJ databases">
        <authorList>
            <person name="de Groot N.N."/>
        </authorList>
    </citation>
    <scope>NUCLEOTIDE SEQUENCE [LARGE SCALE GENOMIC DNA]</scope>
    <source>
        <strain evidence="3 4">DSM 43357</strain>
    </source>
</reference>
<feature type="compositionally biased region" description="Basic residues" evidence="1">
    <location>
        <begin position="127"/>
        <end position="151"/>
    </location>
</feature>
<gene>
    <name evidence="3" type="ORF">SAMN05660976_00904</name>
</gene>
<name>A0A1H7IRG2_9ACTN</name>
<dbReference type="RefSeq" id="WP_055503815.1">
    <property type="nucleotide sequence ID" value="NZ_BBZG01000001.1"/>
</dbReference>
<dbReference type="InterPro" id="IPR013429">
    <property type="entry name" value="Regulatory_FmdB_Zinc_ribbon"/>
</dbReference>
<dbReference type="OrthoDB" id="9792898at2"/>
<sequence>MAIYELRCVRGHRFEVIQSFTAPLPACRECGAETGKVPSTFGFGGRASGALPPPPELMPQTWRGTYGADREYVTGLRRAAESRRALEERNPELAGDRRPVLAHEGRFEAAPLRAGDPLPLGGGHTYGHTHGHTHGHGHGHTHGHGHGHTHGQGHGGVAGAPAAGREGDSS</sequence>
<evidence type="ECO:0000313" key="3">
    <source>
        <dbReference type="EMBL" id="SEK64874.1"/>
    </source>
</evidence>
<dbReference type="NCBIfam" id="TIGR02605">
    <property type="entry name" value="CxxC_CxxC_SSSS"/>
    <property type="match status" value="1"/>
</dbReference>
<accession>A0A1H7IRG2</accession>
<feature type="domain" description="Putative regulatory protein FmdB zinc ribbon" evidence="2">
    <location>
        <begin position="1"/>
        <end position="39"/>
    </location>
</feature>
<feature type="region of interest" description="Disordered" evidence="1">
    <location>
        <begin position="112"/>
        <end position="170"/>
    </location>
</feature>
<evidence type="ECO:0000256" key="1">
    <source>
        <dbReference type="SAM" id="MobiDB-lite"/>
    </source>
</evidence>
<evidence type="ECO:0000259" key="2">
    <source>
        <dbReference type="SMART" id="SM00834"/>
    </source>
</evidence>
<keyword evidence="4" id="KW-1185">Reference proteome</keyword>
<dbReference type="Proteomes" id="UP000198953">
    <property type="component" value="Unassembled WGS sequence"/>
</dbReference>
<evidence type="ECO:0000313" key="4">
    <source>
        <dbReference type="Proteomes" id="UP000198953"/>
    </source>
</evidence>
<dbReference type="EMBL" id="FOBF01000002">
    <property type="protein sequence ID" value="SEK64874.1"/>
    <property type="molecule type" value="Genomic_DNA"/>
</dbReference>
<dbReference type="SMART" id="SM00834">
    <property type="entry name" value="CxxC_CXXC_SSSS"/>
    <property type="match status" value="1"/>
</dbReference>
<dbReference type="Pfam" id="PF09723">
    <property type="entry name" value="Zn_ribbon_8"/>
    <property type="match status" value="1"/>
</dbReference>
<dbReference type="AlphaFoldDB" id="A0A1H7IRG2"/>
<dbReference type="STRING" id="46177.SAMN05660976_00904"/>
<organism evidence="3 4">
    <name type="scientific">Nonomuraea pusilla</name>
    <dbReference type="NCBI Taxonomy" id="46177"/>
    <lineage>
        <taxon>Bacteria</taxon>
        <taxon>Bacillati</taxon>
        <taxon>Actinomycetota</taxon>
        <taxon>Actinomycetes</taxon>
        <taxon>Streptosporangiales</taxon>
        <taxon>Streptosporangiaceae</taxon>
        <taxon>Nonomuraea</taxon>
    </lineage>
</organism>